<keyword evidence="6" id="KW-1185">Reference proteome</keyword>
<comment type="caution">
    <text evidence="5">The sequence shown here is derived from an EMBL/GenBank/DDBJ whole genome shotgun (WGS) entry which is preliminary data.</text>
</comment>
<evidence type="ECO:0000313" key="6">
    <source>
        <dbReference type="Proteomes" id="UP000734854"/>
    </source>
</evidence>
<evidence type="ECO:0000256" key="1">
    <source>
        <dbReference type="ARBA" id="ARBA00022729"/>
    </source>
</evidence>
<dbReference type="InterPro" id="IPR000858">
    <property type="entry name" value="S_locus_glycoprot_dom"/>
</dbReference>
<comment type="caution">
    <text evidence="3">Lacks conserved residue(s) required for the propagation of feature annotation.</text>
</comment>
<dbReference type="Proteomes" id="UP000734854">
    <property type="component" value="Unassembled WGS sequence"/>
</dbReference>
<sequence length="166" mass="18904">MLVISEEVAHSYFLHNPSVIMREVLTPSGLMSGELWSESAQSWIVQSYMPMDRCDRVSPCGPNAVCYPNTWPQCKCLPRFHPKNSINWEVIQDTSGGCVRTTALDCSNDTDGFFRKNSVKLPDTSSSSSSVNRSMSLEECQTWLDEEVTRNQRKCRWFEENLSPLL</sequence>
<dbReference type="GO" id="GO:0048544">
    <property type="term" value="P:recognition of pollen"/>
    <property type="evidence" value="ECO:0007669"/>
    <property type="project" value="InterPro"/>
</dbReference>
<feature type="domain" description="EGF-like" evidence="4">
    <location>
        <begin position="50"/>
        <end position="86"/>
    </location>
</feature>
<name>A0A8J5LUL6_ZINOF</name>
<accession>A0A8J5LUL6</accession>
<proteinExistence type="predicted"/>
<dbReference type="EMBL" id="JACMSC010000001">
    <property type="protein sequence ID" value="KAG6535728.1"/>
    <property type="molecule type" value="Genomic_DNA"/>
</dbReference>
<evidence type="ECO:0000259" key="4">
    <source>
        <dbReference type="PROSITE" id="PS50026"/>
    </source>
</evidence>
<dbReference type="Pfam" id="PF00954">
    <property type="entry name" value="S_locus_glycop"/>
    <property type="match status" value="1"/>
</dbReference>
<dbReference type="PANTHER" id="PTHR32444">
    <property type="entry name" value="BULB-TYPE LECTIN DOMAIN-CONTAINING PROTEIN"/>
    <property type="match status" value="1"/>
</dbReference>
<dbReference type="PROSITE" id="PS50026">
    <property type="entry name" value="EGF_3"/>
    <property type="match status" value="1"/>
</dbReference>
<keyword evidence="2" id="KW-1015">Disulfide bond</keyword>
<dbReference type="PANTHER" id="PTHR32444:SF183">
    <property type="entry name" value="APPLE DOMAIN-CONTAINING PROTEIN"/>
    <property type="match status" value="1"/>
</dbReference>
<keyword evidence="3" id="KW-0245">EGF-like domain</keyword>
<gene>
    <name evidence="5" type="ORF">ZIOFF_000751</name>
</gene>
<reference evidence="5 6" key="1">
    <citation type="submission" date="2020-08" db="EMBL/GenBank/DDBJ databases">
        <title>Plant Genome Project.</title>
        <authorList>
            <person name="Zhang R.-G."/>
        </authorList>
    </citation>
    <scope>NUCLEOTIDE SEQUENCE [LARGE SCALE GENOMIC DNA]</scope>
    <source>
        <tissue evidence="5">Rhizome</tissue>
    </source>
</reference>
<evidence type="ECO:0000256" key="2">
    <source>
        <dbReference type="ARBA" id="ARBA00023157"/>
    </source>
</evidence>
<evidence type="ECO:0000313" key="5">
    <source>
        <dbReference type="EMBL" id="KAG6535728.1"/>
    </source>
</evidence>
<keyword evidence="1" id="KW-0732">Signal</keyword>
<dbReference type="InterPro" id="IPR000742">
    <property type="entry name" value="EGF"/>
</dbReference>
<protein>
    <recommendedName>
        <fullName evidence="4">EGF-like domain-containing protein</fullName>
    </recommendedName>
</protein>
<dbReference type="AlphaFoldDB" id="A0A8J5LUL6"/>
<evidence type="ECO:0000256" key="3">
    <source>
        <dbReference type="PROSITE-ProRule" id="PRU00076"/>
    </source>
</evidence>
<organism evidence="5 6">
    <name type="scientific">Zingiber officinale</name>
    <name type="common">Ginger</name>
    <name type="synonym">Amomum zingiber</name>
    <dbReference type="NCBI Taxonomy" id="94328"/>
    <lineage>
        <taxon>Eukaryota</taxon>
        <taxon>Viridiplantae</taxon>
        <taxon>Streptophyta</taxon>
        <taxon>Embryophyta</taxon>
        <taxon>Tracheophyta</taxon>
        <taxon>Spermatophyta</taxon>
        <taxon>Magnoliopsida</taxon>
        <taxon>Liliopsida</taxon>
        <taxon>Zingiberales</taxon>
        <taxon>Zingiberaceae</taxon>
        <taxon>Zingiber</taxon>
    </lineage>
</organism>